<accession>Q95XB6</accession>
<dbReference type="UCSC" id="Y82E9BL.7">
    <property type="organism name" value="c. elegans"/>
</dbReference>
<dbReference type="FunCoup" id="Q95XB6">
    <property type="interactions" value="22"/>
</dbReference>
<dbReference type="InterPro" id="IPR002900">
    <property type="entry name" value="DUF38/FTH_CAE_spp"/>
</dbReference>
<dbReference type="Pfam" id="PF01827">
    <property type="entry name" value="FTH"/>
    <property type="match status" value="1"/>
</dbReference>
<dbReference type="SUPFAM" id="SSF81383">
    <property type="entry name" value="F-box domain"/>
    <property type="match status" value="1"/>
</dbReference>
<dbReference type="InterPro" id="IPR036047">
    <property type="entry name" value="F-box-like_dom_sf"/>
</dbReference>
<dbReference type="CTD" id="190756"/>
<dbReference type="PaxDb" id="6239-Y82E9BL.7"/>
<dbReference type="PANTHER" id="PTHR23015">
    <property type="entry name" value="UNCHARACTERIZED C.ELEGANS PROTEIN"/>
    <property type="match status" value="1"/>
</dbReference>
<dbReference type="OrthoDB" id="2095648at2759"/>
<dbReference type="AlphaFoldDB" id="Q95XB6"/>
<dbReference type="WormBase" id="Y82E9BL.7">
    <property type="protein sequence ID" value="CE39196"/>
    <property type="gene ID" value="WBGene00022324"/>
    <property type="gene designation" value="fbxa-26"/>
</dbReference>
<gene>
    <name evidence="2 4" type="primary">fbxa-26</name>
    <name evidence="2" type="ORF">CELE_Y82E9BL.7</name>
    <name evidence="4" type="ORF">Y82E9BL.7</name>
</gene>
<name>Q95XB6_CAEEL</name>
<feature type="domain" description="F-box" evidence="1">
    <location>
        <begin position="26"/>
        <end position="73"/>
    </location>
</feature>
<organism evidence="2 3">
    <name type="scientific">Caenorhabditis elegans</name>
    <dbReference type="NCBI Taxonomy" id="6239"/>
    <lineage>
        <taxon>Eukaryota</taxon>
        <taxon>Metazoa</taxon>
        <taxon>Ecdysozoa</taxon>
        <taxon>Nematoda</taxon>
        <taxon>Chromadorea</taxon>
        <taxon>Rhabditida</taxon>
        <taxon>Rhabditina</taxon>
        <taxon>Rhabditomorpha</taxon>
        <taxon>Rhabditoidea</taxon>
        <taxon>Rhabditidae</taxon>
        <taxon>Peloderinae</taxon>
        <taxon>Caenorhabditis</taxon>
    </lineage>
</organism>
<dbReference type="Proteomes" id="UP000001940">
    <property type="component" value="Chromosome III"/>
</dbReference>
<proteinExistence type="predicted"/>
<dbReference type="PROSITE" id="PS50181">
    <property type="entry name" value="FBOX"/>
    <property type="match status" value="1"/>
</dbReference>
<dbReference type="InParanoid" id="Q95XB6"/>
<dbReference type="InterPro" id="IPR001810">
    <property type="entry name" value="F-box_dom"/>
</dbReference>
<dbReference type="PANTHER" id="PTHR23015:SF4">
    <property type="entry name" value="DUF38 DOMAIN-CONTAINING PROTEIN-RELATED"/>
    <property type="match status" value="1"/>
</dbReference>
<dbReference type="InterPro" id="IPR040161">
    <property type="entry name" value="FB224"/>
</dbReference>
<dbReference type="KEGG" id="cel:CELE_Y82E9BL.7"/>
<dbReference type="EMBL" id="BX284603">
    <property type="protein sequence ID" value="CCD73893.1"/>
    <property type="molecule type" value="Genomic_DNA"/>
</dbReference>
<dbReference type="GeneID" id="190756"/>
<dbReference type="AGR" id="WB:WBGene00022324"/>
<dbReference type="HOGENOM" id="CLU_030831_3_1_1"/>
<evidence type="ECO:0000313" key="3">
    <source>
        <dbReference type="Proteomes" id="UP000001940"/>
    </source>
</evidence>
<dbReference type="PhylomeDB" id="Q95XB6"/>
<dbReference type="SMART" id="SM00256">
    <property type="entry name" value="FBOX"/>
    <property type="match status" value="1"/>
</dbReference>
<evidence type="ECO:0000313" key="2">
    <source>
        <dbReference type="EMBL" id="CCD73893.1"/>
    </source>
</evidence>
<sequence>MSGCFIDILPKWISSSSNRQKNLQQESPLLSIPLDVANQVLEKLEPMDLWTCRNVCQGLRRAVDGFGIHFDTIVLSIHDSGICITLDNNTIDYDQLLNDEGTSVVYKKQEKIFKKQNYVKVAVKDFGILLRYASKLHISSVHTCYKTDMYFTAKHLLRTLTAKKWNHVEKLEFWKVPLDFVLSILPHFKSQGLESIILWNTYLWDDTNNLFEQITKLDQWKNTKNFRFDNYELECPPFEHLFHFQTFKIHILKFSVENAIQFRDDLLKRKTFEKCAVKIGITNESVDPSELSRVFKSDYNGESDFEYSNDLGRFAIYCQCSRLFIKRC</sequence>
<dbReference type="Bgee" id="WBGene00022324">
    <property type="expression patterns" value="Expressed in adult organism and 1 other cell type or tissue"/>
</dbReference>
<keyword evidence="3" id="KW-1185">Reference proteome</keyword>
<dbReference type="Pfam" id="PF00646">
    <property type="entry name" value="F-box"/>
    <property type="match status" value="1"/>
</dbReference>
<reference evidence="2 3" key="1">
    <citation type="journal article" date="1998" name="Science">
        <title>Genome sequence of the nematode C. elegans: a platform for investigating biology.</title>
        <authorList>
            <consortium name="The C. elegans sequencing consortium"/>
            <person name="Sulson J.E."/>
            <person name="Waterston R."/>
        </authorList>
    </citation>
    <scope>NUCLEOTIDE SEQUENCE [LARGE SCALE GENOMIC DNA]</scope>
    <source>
        <strain evidence="2 3">Bristol N2</strain>
    </source>
</reference>
<evidence type="ECO:0000313" key="4">
    <source>
        <dbReference type="WormBase" id="Y82E9BL.7"/>
    </source>
</evidence>
<dbReference type="CDD" id="cd22150">
    <property type="entry name" value="F-box_CeFBXA-like"/>
    <property type="match status" value="1"/>
</dbReference>
<protein>
    <submittedName>
        <fullName evidence="2">F-box domain-containing protein</fullName>
    </submittedName>
</protein>
<evidence type="ECO:0000259" key="1">
    <source>
        <dbReference type="PROSITE" id="PS50181"/>
    </source>
</evidence>
<dbReference type="RefSeq" id="NP_497386.2">
    <property type="nucleotide sequence ID" value="NM_064985.5"/>
</dbReference>